<keyword evidence="4" id="KW-1185">Reference proteome</keyword>
<feature type="compositionally biased region" description="Low complexity" evidence="1">
    <location>
        <begin position="51"/>
        <end position="72"/>
    </location>
</feature>
<reference evidence="3 4" key="1">
    <citation type="submission" date="2022-06" db="EMBL/GenBank/DDBJ databases">
        <title>Sequencing the genomes of 1000 actinobacteria strains.</title>
        <authorList>
            <person name="Klenk H.-P."/>
        </authorList>
    </citation>
    <scope>NUCLEOTIDE SEQUENCE [LARGE SCALE GENOMIC DNA]</scope>
    <source>
        <strain evidence="3 4">DSM 41656</strain>
    </source>
</reference>
<dbReference type="Proteomes" id="UP001206483">
    <property type="component" value="Unassembled WGS sequence"/>
</dbReference>
<feature type="compositionally biased region" description="Polar residues" evidence="1">
    <location>
        <begin position="1"/>
        <end position="11"/>
    </location>
</feature>
<proteinExistence type="predicted"/>
<dbReference type="RefSeq" id="WP_253794522.1">
    <property type="nucleotide sequence ID" value="NZ_BAAAUB010000097.1"/>
</dbReference>
<organism evidence="3 4">
    <name type="scientific">Kitasatospora paracochleata</name>
    <dbReference type="NCBI Taxonomy" id="58354"/>
    <lineage>
        <taxon>Bacteria</taxon>
        <taxon>Bacillati</taxon>
        <taxon>Actinomycetota</taxon>
        <taxon>Actinomycetes</taxon>
        <taxon>Kitasatosporales</taxon>
        <taxon>Streptomycetaceae</taxon>
        <taxon>Kitasatospora</taxon>
    </lineage>
</organism>
<evidence type="ECO:0000313" key="4">
    <source>
        <dbReference type="Proteomes" id="UP001206483"/>
    </source>
</evidence>
<feature type="compositionally biased region" description="Low complexity" evidence="1">
    <location>
        <begin position="20"/>
        <end position="35"/>
    </location>
</feature>
<evidence type="ECO:0000259" key="2">
    <source>
        <dbReference type="Pfam" id="PF13360"/>
    </source>
</evidence>
<feature type="region of interest" description="Disordered" evidence="1">
    <location>
        <begin position="100"/>
        <end position="128"/>
    </location>
</feature>
<accession>A0ABT1ISS6</accession>
<evidence type="ECO:0000313" key="3">
    <source>
        <dbReference type="EMBL" id="MCP2308184.1"/>
    </source>
</evidence>
<sequence>MAQEPSTTSGQGYPDEGYDYQQPWYPQQQPQQPQPTADEWNGGYAQPYGGQWDQSQQQVPAQPQNPSEGYYGQDAYGYQAAATGYPAAGYGTDYAAADHTATGYPATGLDPFGQQPTDPYAAGYAQPYDPAVPVDPQQLYAPAGTTDQAWSGYVQPEAPAMPPMPPTAPAAAPVDAAPTDALTVGFPRIAENGGDTGDAGDGDDEPGTGDGPGAKPSLVDRARAAAEAVISADHGPSRRALLVRAGAGVAALAVLVTAGVLATGEDDKPTTAATDGVPTQNIAVAHDKSWTATPAAAPAAGGDDTLTGSWLLADAVVRADASGVHAYALADGKPTWTLAPPADGAVPCGLSPTVNAAGLGAAVFRLAADPKSPCTLVAAVDTKAGKATWNKALSEAKDSYTAHVSVTDDKVIAVGDDKAAAWAAADGKDLWQYAGQGKYCSLSGGGSGNTVVLHSSCADSAPVDQAVALNAADGKVTWWRGLNNQPKTVTVLSAEPAVVLTTGAQPADDRVFAWGASGDPAAEIPVAVDGGRLEAGHGTFDTVPAVWFHEHLMFATVTSAEGATTAVTAYDLTTGKAQWRTAVAEKAKSRAAGLDGGGLLLAVDERVDQPAHISRFALTGGQETRGGAFQRGTGSLLTSGRLLTGGGKVIALPEHSSNFGTATAFASKG</sequence>
<dbReference type="InterPro" id="IPR002372">
    <property type="entry name" value="PQQ_rpt_dom"/>
</dbReference>
<feature type="domain" description="Pyrrolo-quinoline quinone repeat" evidence="2">
    <location>
        <begin position="322"/>
        <end position="581"/>
    </location>
</feature>
<dbReference type="Gene3D" id="2.40.128.630">
    <property type="match status" value="1"/>
</dbReference>
<dbReference type="EMBL" id="JAMZDX010000001">
    <property type="protein sequence ID" value="MCP2308184.1"/>
    <property type="molecule type" value="Genomic_DNA"/>
</dbReference>
<name>A0ABT1ISS6_9ACTN</name>
<feature type="region of interest" description="Disordered" evidence="1">
    <location>
        <begin position="1"/>
        <end position="72"/>
    </location>
</feature>
<feature type="compositionally biased region" description="Acidic residues" evidence="1">
    <location>
        <begin position="198"/>
        <end position="207"/>
    </location>
</feature>
<feature type="region of interest" description="Disordered" evidence="1">
    <location>
        <begin position="187"/>
        <end position="217"/>
    </location>
</feature>
<dbReference type="Pfam" id="PF13360">
    <property type="entry name" value="PQQ_2"/>
    <property type="match status" value="1"/>
</dbReference>
<protein>
    <recommendedName>
        <fullName evidence="2">Pyrrolo-quinoline quinone repeat domain-containing protein</fullName>
    </recommendedName>
</protein>
<dbReference type="SUPFAM" id="SSF50998">
    <property type="entry name" value="Quinoprotein alcohol dehydrogenase-like"/>
    <property type="match status" value="1"/>
</dbReference>
<gene>
    <name evidence="3" type="ORF">FHR36_001276</name>
</gene>
<evidence type="ECO:0000256" key="1">
    <source>
        <dbReference type="SAM" id="MobiDB-lite"/>
    </source>
</evidence>
<comment type="caution">
    <text evidence="3">The sequence shown here is derived from an EMBL/GenBank/DDBJ whole genome shotgun (WGS) entry which is preliminary data.</text>
</comment>
<dbReference type="InterPro" id="IPR011047">
    <property type="entry name" value="Quinoprotein_ADH-like_sf"/>
</dbReference>